<dbReference type="Proteomes" id="UP000325003">
    <property type="component" value="Unassembled WGS sequence"/>
</dbReference>
<feature type="transmembrane region" description="Helical" evidence="2">
    <location>
        <begin position="43"/>
        <end position="62"/>
    </location>
</feature>
<keyword evidence="2" id="KW-0812">Transmembrane</keyword>
<organism evidence="3 4">
    <name type="scientific">Nocardioides humilatus</name>
    <dbReference type="NCBI Taxonomy" id="2607660"/>
    <lineage>
        <taxon>Bacteria</taxon>
        <taxon>Bacillati</taxon>
        <taxon>Actinomycetota</taxon>
        <taxon>Actinomycetes</taxon>
        <taxon>Propionibacteriales</taxon>
        <taxon>Nocardioidaceae</taxon>
        <taxon>Nocardioides</taxon>
    </lineage>
</organism>
<dbReference type="RefSeq" id="WP_149726275.1">
    <property type="nucleotide sequence ID" value="NZ_VUJV01000001.1"/>
</dbReference>
<keyword evidence="4" id="KW-1185">Reference proteome</keyword>
<keyword evidence="2" id="KW-0472">Membrane</keyword>
<proteinExistence type="predicted"/>
<protein>
    <submittedName>
        <fullName evidence="3">Uncharacterized protein</fullName>
    </submittedName>
</protein>
<feature type="region of interest" description="Disordered" evidence="1">
    <location>
        <begin position="70"/>
        <end position="91"/>
    </location>
</feature>
<reference evidence="3 4" key="1">
    <citation type="submission" date="2019-09" db="EMBL/GenBank/DDBJ databases">
        <title>Nocardioides panacisoli sp. nov., isolated from the soil of a ginseng field.</title>
        <authorList>
            <person name="Cho C."/>
        </authorList>
    </citation>
    <scope>NUCLEOTIDE SEQUENCE [LARGE SCALE GENOMIC DNA]</scope>
    <source>
        <strain evidence="3 4">BN130099</strain>
    </source>
</reference>
<gene>
    <name evidence="3" type="ORF">F0U44_00215</name>
</gene>
<accession>A0A5B1LJA3</accession>
<dbReference type="EMBL" id="VUJV01000001">
    <property type="protein sequence ID" value="KAA1420815.1"/>
    <property type="molecule type" value="Genomic_DNA"/>
</dbReference>
<dbReference type="AlphaFoldDB" id="A0A5B1LJA3"/>
<evidence type="ECO:0000256" key="2">
    <source>
        <dbReference type="SAM" id="Phobius"/>
    </source>
</evidence>
<name>A0A5B1LJA3_9ACTN</name>
<comment type="caution">
    <text evidence="3">The sequence shown here is derived from an EMBL/GenBank/DDBJ whole genome shotgun (WGS) entry which is preliminary data.</text>
</comment>
<evidence type="ECO:0000256" key="1">
    <source>
        <dbReference type="SAM" id="MobiDB-lite"/>
    </source>
</evidence>
<evidence type="ECO:0000313" key="3">
    <source>
        <dbReference type="EMBL" id="KAA1420815.1"/>
    </source>
</evidence>
<sequence length="348" mass="36621">MDDRDVEQTLRAGLAAHADGTDLSAPVAARARESVAHRRRARWSIGAAAAAVVLVVGVVVLATRGGSDDALEPPAIADSGTTSADPAPPAAGWRTEYWSGVAVDVPANWSYGGAPTSYDALIVCAPGGPPGYVGRPITLTDVCTYLRSGWQPTAPYVWLGGNVEPGTYEWDNGYVQETIEVAGTTVTVGSDDAGLREQVLATARQQQLCEPTLDEVPSGHLSLTREGLGDPAPSVLCAYRRIQEAGGPFELAYAREIDGTVLADTVESAYRISASTGDGCVVDEFVVLSGSFDDLYGSGRQQHRVVLAPTCHYVDLGGALVRMSPERGSPWVDPGVRSTLFYFIGPQG</sequence>
<evidence type="ECO:0000313" key="4">
    <source>
        <dbReference type="Proteomes" id="UP000325003"/>
    </source>
</evidence>
<keyword evidence="2" id="KW-1133">Transmembrane helix</keyword>
<reference evidence="3 4" key="2">
    <citation type="submission" date="2019-09" db="EMBL/GenBank/DDBJ databases">
        <authorList>
            <person name="Jin C."/>
        </authorList>
    </citation>
    <scope>NUCLEOTIDE SEQUENCE [LARGE SCALE GENOMIC DNA]</scope>
    <source>
        <strain evidence="3 4">BN130099</strain>
    </source>
</reference>